<dbReference type="InterPro" id="IPR013249">
    <property type="entry name" value="RNA_pol_sigma70_r4_t2"/>
</dbReference>
<dbReference type="PANTHER" id="PTHR43133:SF50">
    <property type="entry name" value="ECF RNA POLYMERASE SIGMA FACTOR SIGM"/>
    <property type="match status" value="1"/>
</dbReference>
<dbReference type="InterPro" id="IPR014284">
    <property type="entry name" value="RNA_pol_sigma-70_dom"/>
</dbReference>
<evidence type="ECO:0000313" key="9">
    <source>
        <dbReference type="Proteomes" id="UP000027178"/>
    </source>
</evidence>
<evidence type="ECO:0000256" key="4">
    <source>
        <dbReference type="ARBA" id="ARBA00023125"/>
    </source>
</evidence>
<dbReference type="PANTHER" id="PTHR43133">
    <property type="entry name" value="RNA POLYMERASE ECF-TYPE SIGMA FACTO"/>
    <property type="match status" value="1"/>
</dbReference>
<keyword evidence="4" id="KW-0238">DNA-binding</keyword>
<evidence type="ECO:0000256" key="2">
    <source>
        <dbReference type="ARBA" id="ARBA00023015"/>
    </source>
</evidence>
<organism evidence="8 9">
    <name type="scientific">Kitasatospora cheerisanensis KCTC 2395</name>
    <dbReference type="NCBI Taxonomy" id="1348663"/>
    <lineage>
        <taxon>Bacteria</taxon>
        <taxon>Bacillati</taxon>
        <taxon>Actinomycetota</taxon>
        <taxon>Actinomycetes</taxon>
        <taxon>Kitasatosporales</taxon>
        <taxon>Streptomycetaceae</taxon>
        <taxon>Kitasatospora</taxon>
    </lineage>
</organism>
<dbReference type="eggNOG" id="COG1595">
    <property type="taxonomic scope" value="Bacteria"/>
</dbReference>
<feature type="domain" description="RNA polymerase sigma-70 region 2" evidence="6">
    <location>
        <begin position="27"/>
        <end position="87"/>
    </location>
</feature>
<dbReference type="InterPro" id="IPR007627">
    <property type="entry name" value="RNA_pol_sigma70_r2"/>
</dbReference>
<dbReference type="InterPro" id="IPR039425">
    <property type="entry name" value="RNA_pol_sigma-70-like"/>
</dbReference>
<dbReference type="GO" id="GO:0003677">
    <property type="term" value="F:DNA binding"/>
    <property type="evidence" value="ECO:0007669"/>
    <property type="project" value="UniProtKB-KW"/>
</dbReference>
<dbReference type="HOGENOM" id="CLU_047691_15_4_11"/>
<evidence type="ECO:0000313" key="8">
    <source>
        <dbReference type="EMBL" id="KDN82883.1"/>
    </source>
</evidence>
<dbReference type="Gene3D" id="1.10.10.10">
    <property type="entry name" value="Winged helix-like DNA-binding domain superfamily/Winged helix DNA-binding domain"/>
    <property type="match status" value="1"/>
</dbReference>
<gene>
    <name evidence="8" type="ORF">KCH_53560</name>
</gene>
<dbReference type="GO" id="GO:0006352">
    <property type="term" value="P:DNA-templated transcription initiation"/>
    <property type="evidence" value="ECO:0007669"/>
    <property type="project" value="InterPro"/>
</dbReference>
<dbReference type="SUPFAM" id="SSF88659">
    <property type="entry name" value="Sigma3 and sigma4 domains of RNA polymerase sigma factors"/>
    <property type="match status" value="1"/>
</dbReference>
<evidence type="ECO:0000256" key="5">
    <source>
        <dbReference type="ARBA" id="ARBA00023163"/>
    </source>
</evidence>
<comment type="caution">
    <text evidence="8">The sequence shown here is derived from an EMBL/GenBank/DDBJ whole genome shotgun (WGS) entry which is preliminary data.</text>
</comment>
<dbReference type="NCBIfam" id="TIGR02983">
    <property type="entry name" value="SigE-fam_strep"/>
    <property type="match status" value="1"/>
</dbReference>
<dbReference type="Pfam" id="PF04542">
    <property type="entry name" value="Sigma70_r2"/>
    <property type="match status" value="1"/>
</dbReference>
<dbReference type="SUPFAM" id="SSF88946">
    <property type="entry name" value="Sigma2 domain of RNA polymerase sigma factors"/>
    <property type="match status" value="1"/>
</dbReference>
<protein>
    <submittedName>
        <fullName evidence="8">RNA polymerase sigma24 factor</fullName>
    </submittedName>
</protein>
<keyword evidence="2" id="KW-0805">Transcription regulation</keyword>
<dbReference type="CDD" id="cd06171">
    <property type="entry name" value="Sigma70_r4"/>
    <property type="match status" value="1"/>
</dbReference>
<dbReference type="InterPro" id="IPR014325">
    <property type="entry name" value="RNA_pol_sigma-E_actinobac"/>
</dbReference>
<dbReference type="GO" id="GO:0016987">
    <property type="term" value="F:sigma factor activity"/>
    <property type="evidence" value="ECO:0007669"/>
    <property type="project" value="UniProtKB-KW"/>
</dbReference>
<reference evidence="8 9" key="1">
    <citation type="submission" date="2014-05" db="EMBL/GenBank/DDBJ databases">
        <title>Draft Genome Sequence of Kitasatospora cheerisanensis KCTC 2395.</title>
        <authorList>
            <person name="Nam D.H."/>
        </authorList>
    </citation>
    <scope>NUCLEOTIDE SEQUENCE [LARGE SCALE GENOMIC DNA]</scope>
    <source>
        <strain evidence="8 9">KCTC 2395</strain>
    </source>
</reference>
<dbReference type="Pfam" id="PF08281">
    <property type="entry name" value="Sigma70_r4_2"/>
    <property type="match status" value="1"/>
</dbReference>
<dbReference type="Gene3D" id="1.10.1740.10">
    <property type="match status" value="1"/>
</dbReference>
<evidence type="ECO:0000256" key="3">
    <source>
        <dbReference type="ARBA" id="ARBA00023082"/>
    </source>
</evidence>
<dbReference type="PATRIC" id="fig|1348663.4.peg.5184"/>
<feature type="domain" description="RNA polymerase sigma factor 70 region 4 type 2" evidence="7">
    <location>
        <begin position="111"/>
        <end position="164"/>
    </location>
</feature>
<evidence type="ECO:0000256" key="1">
    <source>
        <dbReference type="ARBA" id="ARBA00010641"/>
    </source>
</evidence>
<keyword evidence="9" id="KW-1185">Reference proteome</keyword>
<comment type="similarity">
    <text evidence="1">Belongs to the sigma-70 factor family. ECF subfamily.</text>
</comment>
<name>A0A066YN33_9ACTN</name>
<keyword evidence="5" id="KW-0804">Transcription</keyword>
<accession>A0A066YN33</accession>
<evidence type="ECO:0000259" key="7">
    <source>
        <dbReference type="Pfam" id="PF08281"/>
    </source>
</evidence>
<dbReference type="InterPro" id="IPR013325">
    <property type="entry name" value="RNA_pol_sigma_r2"/>
</dbReference>
<dbReference type="InterPro" id="IPR013324">
    <property type="entry name" value="RNA_pol_sigma_r3/r4-like"/>
</dbReference>
<dbReference type="AlphaFoldDB" id="A0A066YN33"/>
<dbReference type="EMBL" id="JNBY01000099">
    <property type="protein sequence ID" value="KDN82883.1"/>
    <property type="molecule type" value="Genomic_DNA"/>
</dbReference>
<dbReference type="InterPro" id="IPR036388">
    <property type="entry name" value="WH-like_DNA-bd_sf"/>
</dbReference>
<proteinExistence type="inferred from homology"/>
<dbReference type="Proteomes" id="UP000027178">
    <property type="component" value="Unassembled WGS sequence"/>
</dbReference>
<evidence type="ECO:0000259" key="6">
    <source>
        <dbReference type="Pfam" id="PF04542"/>
    </source>
</evidence>
<dbReference type="NCBIfam" id="TIGR02937">
    <property type="entry name" value="sigma70-ECF"/>
    <property type="match status" value="1"/>
</dbReference>
<sequence length="183" mass="20248">MGEEVFMGDKQTSPDDEFRAFIVGAWPWLLRTAYLLTGDQHAAEDLAQSAAERTCAAWSKVRRADDPHSYVRRIMVNQHARRWRRRAPEVLVEAVPDTARSDDGYARADQRRALLAALAALPPRQREAVVLRHWEDLSDSQAAAAMGCSTGAVRSHAAKGIAKLRETAGLRDLTDMTRIGGAV</sequence>
<keyword evidence="3" id="KW-0731">Sigma factor</keyword>